<name>A0A3E2MZ62_MYCMR</name>
<organism evidence="1 2">
    <name type="scientific">Mycobacterium marinum</name>
    <dbReference type="NCBI Taxonomy" id="1781"/>
    <lineage>
        <taxon>Bacteria</taxon>
        <taxon>Bacillati</taxon>
        <taxon>Actinomycetota</taxon>
        <taxon>Actinomycetes</taxon>
        <taxon>Mycobacteriales</taxon>
        <taxon>Mycobacteriaceae</taxon>
        <taxon>Mycobacterium</taxon>
        <taxon>Mycobacterium ulcerans group</taxon>
    </lineage>
</organism>
<dbReference type="RefSeq" id="WP_142926715.1">
    <property type="nucleotide sequence ID" value="NZ_BQLC01000547.1"/>
</dbReference>
<dbReference type="AlphaFoldDB" id="A0A3E2MZ62"/>
<evidence type="ECO:0008006" key="3">
    <source>
        <dbReference type="Google" id="ProtNLM"/>
    </source>
</evidence>
<accession>A0A3E2MZ62</accession>
<comment type="caution">
    <text evidence="1">The sequence shown here is derived from an EMBL/GenBank/DDBJ whole genome shotgun (WGS) entry which is preliminary data.</text>
</comment>
<dbReference type="EMBL" id="PEDF01000042">
    <property type="protein sequence ID" value="RFZ44546.1"/>
    <property type="molecule type" value="Genomic_DNA"/>
</dbReference>
<evidence type="ECO:0000313" key="1">
    <source>
        <dbReference type="EMBL" id="RFZ44546.1"/>
    </source>
</evidence>
<gene>
    <name evidence="1" type="ORF">DAVIS_01570</name>
</gene>
<dbReference type="Proteomes" id="UP000257451">
    <property type="component" value="Unassembled WGS sequence"/>
</dbReference>
<proteinExistence type="predicted"/>
<protein>
    <recommendedName>
        <fullName evidence="3">PE family protein</fullName>
    </recommendedName>
</protein>
<reference evidence="1 2" key="1">
    <citation type="journal article" date="2018" name="Sci. Rep.">
        <title>Extensive genomic diversity among Mycobacterium marinum strains revealed by whole genome sequencing.</title>
        <authorList>
            <person name="Das S."/>
            <person name="Pettersson B.M."/>
            <person name="Behra P.R."/>
            <person name="Mallick A."/>
            <person name="Cheramie M."/>
            <person name="Ramesh M."/>
            <person name="Shirreff L."/>
            <person name="DuCote T."/>
            <person name="Dasgupta S."/>
            <person name="Ennis D.G."/>
            <person name="Kirsebom L.A."/>
        </authorList>
    </citation>
    <scope>NUCLEOTIDE SEQUENCE [LARGE SCALE GENOMIC DNA]</scope>
    <source>
        <strain evidence="1 2">Davis1</strain>
    </source>
</reference>
<sequence>MHPINPINSAMSVAPSVLITVAPEFVERAGHLDQEVLPWVPTNVCSDAASASFFRQSAAMTEALAALGHACSAQLRAYAELLRVAANSYATSDRRGASSQSR</sequence>
<evidence type="ECO:0000313" key="2">
    <source>
        <dbReference type="Proteomes" id="UP000257451"/>
    </source>
</evidence>